<dbReference type="AlphaFoldDB" id="A0A2H0B7G3"/>
<dbReference type="Proteomes" id="UP000229459">
    <property type="component" value="Unassembled WGS sequence"/>
</dbReference>
<dbReference type="InterPro" id="IPR051910">
    <property type="entry name" value="ComF/GntX_DNA_util-trans"/>
</dbReference>
<dbReference type="SUPFAM" id="SSF53271">
    <property type="entry name" value="PRTase-like"/>
    <property type="match status" value="1"/>
</dbReference>
<organism evidence="2 3">
    <name type="scientific">Candidatus Beckwithbacteria bacterium CG23_combo_of_CG06-09_8_20_14_all_34_8</name>
    <dbReference type="NCBI Taxonomy" id="1974497"/>
    <lineage>
        <taxon>Bacteria</taxon>
        <taxon>Candidatus Beckwithiibacteriota</taxon>
    </lineage>
</organism>
<reference evidence="2 3" key="1">
    <citation type="submission" date="2017-09" db="EMBL/GenBank/DDBJ databases">
        <title>Depth-based differentiation of microbial function through sediment-hosted aquifers and enrichment of novel symbionts in the deep terrestrial subsurface.</title>
        <authorList>
            <person name="Probst A.J."/>
            <person name="Ladd B."/>
            <person name="Jarett J.K."/>
            <person name="Geller-Mcgrath D.E."/>
            <person name="Sieber C.M."/>
            <person name="Emerson J.B."/>
            <person name="Anantharaman K."/>
            <person name="Thomas B.C."/>
            <person name="Malmstrom R."/>
            <person name="Stieglmeier M."/>
            <person name="Klingl A."/>
            <person name="Woyke T."/>
            <person name="Ryan C.M."/>
            <person name="Banfield J.F."/>
        </authorList>
    </citation>
    <scope>NUCLEOTIDE SEQUENCE [LARGE SCALE GENOMIC DNA]</scope>
    <source>
        <strain evidence="2">CG23_combo_of_CG06-09_8_20_14_all_34_8</strain>
    </source>
</reference>
<evidence type="ECO:0000256" key="1">
    <source>
        <dbReference type="ARBA" id="ARBA00008007"/>
    </source>
</evidence>
<dbReference type="CDD" id="cd06223">
    <property type="entry name" value="PRTases_typeI"/>
    <property type="match status" value="1"/>
</dbReference>
<accession>A0A2H0B7G3</accession>
<comment type="caution">
    <text evidence="2">The sequence shown here is derived from an EMBL/GenBank/DDBJ whole genome shotgun (WGS) entry which is preliminary data.</text>
</comment>
<gene>
    <name evidence="2" type="ORF">COX08_00095</name>
</gene>
<dbReference type="Gene3D" id="3.40.50.2020">
    <property type="match status" value="1"/>
</dbReference>
<evidence type="ECO:0000313" key="2">
    <source>
        <dbReference type="EMBL" id="PIP53586.1"/>
    </source>
</evidence>
<evidence type="ECO:0008006" key="4">
    <source>
        <dbReference type="Google" id="ProtNLM"/>
    </source>
</evidence>
<name>A0A2H0B7G3_9BACT</name>
<dbReference type="InterPro" id="IPR029057">
    <property type="entry name" value="PRTase-like"/>
</dbReference>
<dbReference type="EMBL" id="PCSR01000003">
    <property type="protein sequence ID" value="PIP53586.1"/>
    <property type="molecule type" value="Genomic_DNA"/>
</dbReference>
<dbReference type="PANTHER" id="PTHR47505">
    <property type="entry name" value="DNA UTILIZATION PROTEIN YHGH"/>
    <property type="match status" value="1"/>
</dbReference>
<dbReference type="InterPro" id="IPR000836">
    <property type="entry name" value="PRTase_dom"/>
</dbReference>
<proteinExistence type="inferred from homology"/>
<protein>
    <recommendedName>
        <fullName evidence="4">Double zinc ribbon domain-containing protein</fullName>
    </recommendedName>
</protein>
<feature type="non-terminal residue" evidence="2">
    <location>
        <position position="211"/>
    </location>
</feature>
<dbReference type="PANTHER" id="PTHR47505:SF1">
    <property type="entry name" value="DNA UTILIZATION PROTEIN YHGH"/>
    <property type="match status" value="1"/>
</dbReference>
<evidence type="ECO:0000313" key="3">
    <source>
        <dbReference type="Proteomes" id="UP000229459"/>
    </source>
</evidence>
<sequence length="211" mass="24627">MINISYFLDFIFPPVCLSCNKFGDFICIKCQKQISKLDDFICPTCLRVCLDGKQHSKCKGNINGLISCWNYEKTTQKVIKEIKYRFYYASIKPLIKLFLQQRQKSPAFEIFIKKKPLLIPVPLHPKRLKYRGFNQADLIVKELAKVWNLDLSNKILFRTKFSKPQAELSKKERLDNTKNMFATNPKLLKISDKPLKDKNIILVDDVWTTGS</sequence>
<comment type="similarity">
    <text evidence="1">Belongs to the ComF/GntX family.</text>
</comment>